<dbReference type="EMBL" id="CP005747">
    <property type="protein sequence ID" value="AHH11196.1"/>
    <property type="molecule type" value="Genomic_DNA"/>
</dbReference>
<dbReference type="HOGENOM" id="CLU_020855_2_0_12"/>
<evidence type="ECO:0000313" key="1">
    <source>
        <dbReference type="EMBL" id="AHH11196.1"/>
    </source>
</evidence>
<name>W5T1Q1_9SPIR</name>
<reference evidence="1" key="1">
    <citation type="submission" date="2013-04" db="EMBL/GenBank/DDBJ databases">
        <title>Comparative Genomics of Relapsing Fever Spirochetes.</title>
        <authorList>
            <person name="Schwan T.G."/>
            <person name="Raffel S.J."/>
            <person name="Porcella S.F."/>
            <person name="Martens C.A."/>
            <person name="Bruno D.P."/>
            <person name="Ricklefs S.M."/>
            <person name="Barbian K.B."/>
        </authorList>
    </citation>
    <scope>NUCLEOTIDE SEQUENCE</scope>
    <source>
        <strain evidence="1">Co53</strain>
        <plasmid evidence="1">unnamed</plasmid>
    </source>
</reference>
<organism evidence="1">
    <name type="scientific">Borrelia coriaceae ATCC 43381</name>
    <dbReference type="NCBI Taxonomy" id="1408429"/>
    <lineage>
        <taxon>Bacteria</taxon>
        <taxon>Pseudomonadati</taxon>
        <taxon>Spirochaetota</taxon>
        <taxon>Spirochaetia</taxon>
        <taxon>Spirochaetales</taxon>
        <taxon>Borreliaceae</taxon>
        <taxon>Borrelia</taxon>
    </lineage>
</organism>
<geneLocation type="plasmid" evidence="1">
    <name>unnamed</name>
</geneLocation>
<accession>W5T1Q1</accession>
<dbReference type="AlphaFoldDB" id="W5T1Q1"/>
<sequence>MIRVKHRSLLIILVSLLLVIILLVISCDLNSMSKFGGTPRVKKAHGIARPRNHMKKDVKFKLKELLSKFGLLNKQLQAIDKIKRIVTDPNIGDTESYKTYSELQFYNLLETLGDVKVKEIIKNYLQACKIQFDAQRTFKKAIKNIADSDLKKQLQTKLNNYNSSYALQLKSLFNYDNDDVIYGNVINDYIIRTTTQVTEQMDELASLGVVLDIGDAKSIYLQLDSGERNIIDHIKEIVTNPNIGDPKDYETYTKQEFDDLVIRLGLLDIKEIIKNHLEVDVLQKDFDKSIGFVLNSNLKVELYRRLNNYKIDYMLGMKKLFNEVVSGKISYDDYVTQTIAQAHNYSTILKTEITDTTDNKDFYSLFDSEEQNIIEEIRNIVTKRSFVVPSSDYKLRTEEEFNDLLFALGVVRVKEIIRVYSKYKVFKESKYVEIGKSIKGITDFNSKLILQIKLANARGSYEFQIKKAFTKFDDNDNILDDLPDPDYVYDNVIHAVYTVIFNSIKDEVAKIVNYEKIKSKFLKVYMQTLAYIQEHAEQSDFNMQLMLGSLDNNKVKGIVEIHFRIIKAKEAATAALNAAVALNNVNDVREKAGLQSRFDECVAAYHKHLKLCFLHGDPYAFYDEIMSCTYDKDFAWIENKALSLVGAKQPVRSRY</sequence>
<protein>
    <submittedName>
        <fullName evidence="1">Uncharacterized protein</fullName>
    </submittedName>
</protein>
<dbReference type="RefSeq" id="WP_025408540.1">
    <property type="nucleotide sequence ID" value="NZ_CP005747.1"/>
</dbReference>
<gene>
    <name evidence="1" type="ORF">BCO_0004404</name>
</gene>
<proteinExistence type="predicted"/>
<keyword evidence="1" id="KW-0614">Plasmid</keyword>
<dbReference type="OrthoDB" id="351350at2"/>
<dbReference type="PROSITE" id="PS51257">
    <property type="entry name" value="PROKAR_LIPOPROTEIN"/>
    <property type="match status" value="1"/>
</dbReference>
<dbReference type="NCBIfam" id="NF047534">
    <property type="entry name" value="lipo_BTA121_dup"/>
    <property type="match status" value="4"/>
</dbReference>